<dbReference type="PANTHER" id="PTHR43283:SF18">
    <property type="match status" value="1"/>
</dbReference>
<gene>
    <name evidence="2" type="primary">pbpE_10</name>
    <name evidence="2" type="ORF">SDC9_136532</name>
</gene>
<evidence type="ECO:0000259" key="1">
    <source>
        <dbReference type="Pfam" id="PF00144"/>
    </source>
</evidence>
<dbReference type="SUPFAM" id="SSF56601">
    <property type="entry name" value="beta-lactamase/transpeptidase-like"/>
    <property type="match status" value="1"/>
</dbReference>
<dbReference type="PANTHER" id="PTHR43283">
    <property type="entry name" value="BETA-LACTAMASE-RELATED"/>
    <property type="match status" value="1"/>
</dbReference>
<dbReference type="EMBL" id="VSSQ01036850">
    <property type="protein sequence ID" value="MPM89423.1"/>
    <property type="molecule type" value="Genomic_DNA"/>
</dbReference>
<dbReference type="Gene3D" id="3.40.710.10">
    <property type="entry name" value="DD-peptidase/beta-lactamase superfamily"/>
    <property type="match status" value="1"/>
</dbReference>
<dbReference type="Pfam" id="PF00144">
    <property type="entry name" value="Beta-lactamase"/>
    <property type="match status" value="1"/>
</dbReference>
<organism evidence="2">
    <name type="scientific">bioreactor metagenome</name>
    <dbReference type="NCBI Taxonomy" id="1076179"/>
    <lineage>
        <taxon>unclassified sequences</taxon>
        <taxon>metagenomes</taxon>
        <taxon>ecological metagenomes</taxon>
    </lineage>
</organism>
<reference evidence="2" key="1">
    <citation type="submission" date="2019-08" db="EMBL/GenBank/DDBJ databases">
        <authorList>
            <person name="Kucharzyk K."/>
            <person name="Murdoch R.W."/>
            <person name="Higgins S."/>
            <person name="Loffler F."/>
        </authorList>
    </citation>
    <scope>NUCLEOTIDE SEQUENCE</scope>
</reference>
<comment type="caution">
    <text evidence="2">The sequence shown here is derived from an EMBL/GenBank/DDBJ whole genome shotgun (WGS) entry which is preliminary data.</text>
</comment>
<dbReference type="InterPro" id="IPR001466">
    <property type="entry name" value="Beta-lactam-related"/>
</dbReference>
<accession>A0A645DKT3</accession>
<proteinExistence type="predicted"/>
<feature type="domain" description="Beta-lactamase-related" evidence="1">
    <location>
        <begin position="6"/>
        <end position="271"/>
    </location>
</feature>
<dbReference type="InterPro" id="IPR012338">
    <property type="entry name" value="Beta-lactam/transpept-like"/>
</dbReference>
<evidence type="ECO:0000313" key="2">
    <source>
        <dbReference type="EMBL" id="MPM89423.1"/>
    </source>
</evidence>
<name>A0A645DKT3_9ZZZZ</name>
<dbReference type="AlphaFoldDB" id="A0A645DKT3"/>
<dbReference type="InterPro" id="IPR050789">
    <property type="entry name" value="Diverse_Enzym_Activities"/>
</dbReference>
<sequence>MIHTSTHGFTNDLTQDPVQLQTKFEAASLTKPVFAYLVLQLCDQGILELDVPLVEYLPEYEISQDPRYKQITPRMVLCHSTGFQNWSKKPVSISFDPGTRFQYSGEGYVYMQKAVEKITGKDLEQLFMEYIFEPLQMNHSAMVRTELVNEQLSYTFDKEGKREPKRSLANANGNTEPNAAYSLYTTIGDYTRFIRNLMDQKIAPLSQNSLNEMIRAHNTYNQEVLWGLGWGLYPKEGNLLWHWGDNGGFKAFVCLDLATISGILLFTNSYNGLKVCFDTASYVTGANFKPLQEFIASKH</sequence>
<protein>
    <submittedName>
        <fullName evidence="2">Penicillin-binding protein 4</fullName>
    </submittedName>
</protein>